<feature type="transmembrane region" description="Helical" evidence="9">
    <location>
        <begin position="295"/>
        <end position="321"/>
    </location>
</feature>
<dbReference type="FunFam" id="1.10.4160.10:FF:000002">
    <property type="entry name" value="Purine-cytosine permease fcyB"/>
    <property type="match status" value="1"/>
</dbReference>
<name>Q5AUR3_EMENI</name>
<dbReference type="OMA" id="YWCTSYA"/>
<dbReference type="Proteomes" id="UP000000560">
    <property type="component" value="Chromosome II"/>
</dbReference>
<gene>
    <name evidence="10" type="ORF">ANIA_07967</name>
</gene>
<dbReference type="eggNOG" id="ENOG502QR29">
    <property type="taxonomic scope" value="Eukaryota"/>
</dbReference>
<accession>C8V5E4</accession>
<feature type="transmembrane region" description="Helical" evidence="9">
    <location>
        <begin position="458"/>
        <end position="478"/>
    </location>
</feature>
<dbReference type="OrthoDB" id="5428495at2759"/>
<keyword evidence="4" id="KW-0597">Phosphoprotein</keyword>
<protein>
    <submittedName>
        <fullName evidence="10">Nucleoside transporter, putative (AFU_orthologue AFUA_2G04690)</fullName>
    </submittedName>
</protein>
<dbReference type="HOGENOM" id="CLU_026016_2_1_1"/>
<dbReference type="InParanoid" id="Q5AUR3"/>
<feature type="transmembrane region" description="Helical" evidence="9">
    <location>
        <begin position="89"/>
        <end position="109"/>
    </location>
</feature>
<dbReference type="GO" id="GO:0015851">
    <property type="term" value="P:nucleobase transport"/>
    <property type="evidence" value="ECO:0007669"/>
    <property type="project" value="UniProtKB-ARBA"/>
</dbReference>
<comment type="subcellular location">
    <subcellularLocation>
        <location evidence="1">Membrane</location>
        <topology evidence="1">Multi-pass membrane protein</topology>
    </subcellularLocation>
</comment>
<evidence type="ECO:0000256" key="3">
    <source>
        <dbReference type="ARBA" id="ARBA00022448"/>
    </source>
</evidence>
<evidence type="ECO:0000256" key="4">
    <source>
        <dbReference type="ARBA" id="ARBA00022553"/>
    </source>
</evidence>
<keyword evidence="11" id="KW-1185">Reference proteome</keyword>
<keyword evidence="3 8" id="KW-0813">Transport</keyword>
<feature type="transmembrane region" description="Helical" evidence="9">
    <location>
        <begin position="388"/>
        <end position="405"/>
    </location>
</feature>
<evidence type="ECO:0000256" key="7">
    <source>
        <dbReference type="ARBA" id="ARBA00023136"/>
    </source>
</evidence>
<organism evidence="10 11">
    <name type="scientific">Emericella nidulans (strain FGSC A4 / ATCC 38163 / CBS 112.46 / NRRL 194 / M139)</name>
    <name type="common">Aspergillus nidulans</name>
    <dbReference type="NCBI Taxonomy" id="227321"/>
    <lineage>
        <taxon>Eukaryota</taxon>
        <taxon>Fungi</taxon>
        <taxon>Dikarya</taxon>
        <taxon>Ascomycota</taxon>
        <taxon>Pezizomycotina</taxon>
        <taxon>Eurotiomycetes</taxon>
        <taxon>Eurotiomycetidae</taxon>
        <taxon>Eurotiales</taxon>
        <taxon>Aspergillaceae</taxon>
        <taxon>Aspergillus</taxon>
        <taxon>Aspergillus subgen. Nidulantes</taxon>
    </lineage>
</organism>
<feature type="transmembrane region" description="Helical" evidence="9">
    <location>
        <begin position="255"/>
        <end position="275"/>
    </location>
</feature>
<dbReference type="PANTHER" id="PTHR31806:SF7">
    <property type="entry name" value="TRANSPORTER, PUTATIVE (AFU_ORTHOLOGUE AFUA_2G04690)-RELATED"/>
    <property type="match status" value="1"/>
</dbReference>
<evidence type="ECO:0000313" key="10">
    <source>
        <dbReference type="EMBL" id="CBF73614.1"/>
    </source>
</evidence>
<evidence type="ECO:0000256" key="6">
    <source>
        <dbReference type="ARBA" id="ARBA00022989"/>
    </source>
</evidence>
<dbReference type="KEGG" id="ani:ANIA_07967"/>
<evidence type="ECO:0000256" key="1">
    <source>
        <dbReference type="ARBA" id="ARBA00004141"/>
    </source>
</evidence>
<dbReference type="Pfam" id="PF02133">
    <property type="entry name" value="Transp_cyt_pur"/>
    <property type="match status" value="1"/>
</dbReference>
<dbReference type="PANTHER" id="PTHR31806">
    <property type="entry name" value="PURINE-CYTOSINE PERMEASE FCY2-RELATED"/>
    <property type="match status" value="1"/>
</dbReference>
<feature type="transmembrane region" description="Helical" evidence="9">
    <location>
        <begin position="162"/>
        <end position="189"/>
    </location>
</feature>
<keyword evidence="7 8" id="KW-0472">Membrane</keyword>
<evidence type="ECO:0000256" key="2">
    <source>
        <dbReference type="ARBA" id="ARBA00008974"/>
    </source>
</evidence>
<dbReference type="GO" id="GO:0005886">
    <property type="term" value="C:plasma membrane"/>
    <property type="evidence" value="ECO:0000318"/>
    <property type="project" value="GO_Central"/>
</dbReference>
<feature type="transmembrane region" description="Helical" evidence="9">
    <location>
        <begin position="196"/>
        <end position="218"/>
    </location>
</feature>
<dbReference type="GeneID" id="2869271"/>
<evidence type="ECO:0000313" key="11">
    <source>
        <dbReference type="Proteomes" id="UP000000560"/>
    </source>
</evidence>
<reference evidence="11" key="2">
    <citation type="journal article" date="2009" name="Fungal Genet. Biol.">
        <title>The 2008 update of the Aspergillus nidulans genome annotation: a community effort.</title>
        <authorList>
            <person name="Wortman J.R."/>
            <person name="Gilsenan J.M."/>
            <person name="Joardar V."/>
            <person name="Deegan J."/>
            <person name="Clutterbuck J."/>
            <person name="Andersen M.R."/>
            <person name="Archer D."/>
            <person name="Bencina M."/>
            <person name="Braus G."/>
            <person name="Coutinho P."/>
            <person name="von Dohren H."/>
            <person name="Doonan J."/>
            <person name="Driessen A.J."/>
            <person name="Durek P."/>
            <person name="Espeso E."/>
            <person name="Fekete E."/>
            <person name="Flipphi M."/>
            <person name="Estrada C.G."/>
            <person name="Geysens S."/>
            <person name="Goldman G."/>
            <person name="de Groot P.W."/>
            <person name="Hansen K."/>
            <person name="Harris S.D."/>
            <person name="Heinekamp T."/>
            <person name="Helmstaedt K."/>
            <person name="Henrissat B."/>
            <person name="Hofmann G."/>
            <person name="Homan T."/>
            <person name="Horio T."/>
            <person name="Horiuchi H."/>
            <person name="James S."/>
            <person name="Jones M."/>
            <person name="Karaffa L."/>
            <person name="Karanyi Z."/>
            <person name="Kato M."/>
            <person name="Keller N."/>
            <person name="Kelly D.E."/>
            <person name="Kiel J.A."/>
            <person name="Kim J.M."/>
            <person name="van der Klei I.J."/>
            <person name="Klis F.M."/>
            <person name="Kovalchuk A."/>
            <person name="Krasevec N."/>
            <person name="Kubicek C.P."/>
            <person name="Liu B."/>
            <person name="Maccabe A."/>
            <person name="Meyer V."/>
            <person name="Mirabito P."/>
            <person name="Miskei M."/>
            <person name="Mos M."/>
            <person name="Mullins J."/>
            <person name="Nelson D.R."/>
            <person name="Nielsen J."/>
            <person name="Oakley B.R."/>
            <person name="Osmani S.A."/>
            <person name="Pakula T."/>
            <person name="Paszewski A."/>
            <person name="Paulsen I."/>
            <person name="Pilsyk S."/>
            <person name="Pocsi I."/>
            <person name="Punt P.J."/>
            <person name="Ram A.F."/>
            <person name="Ren Q."/>
            <person name="Robellet X."/>
            <person name="Robson G."/>
            <person name="Seiboth B."/>
            <person name="van Solingen P."/>
            <person name="Specht T."/>
            <person name="Sun J."/>
            <person name="Taheri-Talesh N."/>
            <person name="Takeshita N."/>
            <person name="Ussery D."/>
            <person name="vanKuyk P.A."/>
            <person name="Visser H."/>
            <person name="van de Vondervoort P.J."/>
            <person name="de Vries R.P."/>
            <person name="Walton J."/>
            <person name="Xiang X."/>
            <person name="Xiong Y."/>
            <person name="Zeng A.P."/>
            <person name="Brandt B.W."/>
            <person name="Cornell M.J."/>
            <person name="van den Hondel C.A."/>
            <person name="Visser J."/>
            <person name="Oliver S.G."/>
            <person name="Turner G."/>
        </authorList>
    </citation>
    <scope>GENOME REANNOTATION</scope>
    <source>
        <strain evidence="11">FGSC A4 / ATCC 38163 / CBS 112.46 / NRRL 194 / M139</strain>
    </source>
</reference>
<feature type="transmembrane region" description="Helical" evidence="9">
    <location>
        <begin position="352"/>
        <end position="376"/>
    </location>
</feature>
<dbReference type="PIRSF" id="PIRSF002744">
    <property type="entry name" value="Pur-cyt_permease"/>
    <property type="match status" value="1"/>
</dbReference>
<sequence length="551" mass="59926">MVSDSDPEKGVHAVSCAAENGIPQVSSNGAPGLETTQLFDDASGGGVLCWLNGLEARMDRKLGVESEAIDRKRAEDKKPVSWFEELTMALLWASGVMNTSCFATGFLGWEFGLSLKQSMLIVIFASILGGALTGFCATFGGATGLRQISVSRYSFGWWPNKLIALLNGIQQMGWAAVSCITGGLALTAVSDGHVSLILGIVILAVVALFISFVGLNAILVYERYAWMIFFIIFMIIYGDTGRYADNESPASAEGLTLSGSLLSLLAVVYGSSASWCTMASDYYVHYPANVNRVKVFFMTTLGIALPTCIPMIAGCVVASAFKNKQEWQSAYEDQGLGYLIQDMLHPRGFAKFLLTLLVLSGINQNVISIYSASISFQQLARPFGRIPRFLWTLFCFACILALAVGGRAKLNEYLQNFLSLLGYWCTSYAIILFQEHFIFRKGSFENYDLEGWNDPARLPVGIAAAVAFCLGIIAWCMGMDETWFIGPLAKVIGESGGDVANELTFVVTAVTYAPASLNPEPHKFCISLDSRSDLTTTRFLCPCHHEHPVTS</sequence>
<accession>Q5AUR3</accession>
<evidence type="ECO:0000256" key="5">
    <source>
        <dbReference type="ARBA" id="ARBA00022692"/>
    </source>
</evidence>
<dbReference type="EMBL" id="BN001302">
    <property type="protein sequence ID" value="CBF73614.1"/>
    <property type="molecule type" value="Genomic_DNA"/>
</dbReference>
<evidence type="ECO:0000256" key="8">
    <source>
        <dbReference type="PIRNR" id="PIRNR002744"/>
    </source>
</evidence>
<keyword evidence="6 9" id="KW-1133">Transmembrane helix</keyword>
<dbReference type="Gene3D" id="1.10.4160.10">
    <property type="entry name" value="Hydantoin permease"/>
    <property type="match status" value="1"/>
</dbReference>
<dbReference type="GO" id="GO:0022857">
    <property type="term" value="F:transmembrane transporter activity"/>
    <property type="evidence" value="ECO:0000318"/>
    <property type="project" value="GO_Central"/>
</dbReference>
<dbReference type="InterPro" id="IPR001248">
    <property type="entry name" value="Pur-cyt_permease"/>
</dbReference>
<dbReference type="AlphaFoldDB" id="Q5AUR3"/>
<proteinExistence type="inferred from homology"/>
<feature type="transmembrane region" description="Helical" evidence="9">
    <location>
        <begin position="417"/>
        <end position="438"/>
    </location>
</feature>
<dbReference type="RefSeq" id="XP_681236.1">
    <property type="nucleotide sequence ID" value="XM_676144.1"/>
</dbReference>
<comment type="similarity">
    <text evidence="2 8">Belongs to the purine-cytosine permease (2.A.39) family.</text>
</comment>
<feature type="transmembrane region" description="Helical" evidence="9">
    <location>
        <begin position="121"/>
        <end position="142"/>
    </location>
</feature>
<reference evidence="11" key="1">
    <citation type="journal article" date="2005" name="Nature">
        <title>Sequencing of Aspergillus nidulans and comparative analysis with A. fumigatus and A. oryzae.</title>
        <authorList>
            <person name="Galagan J.E."/>
            <person name="Calvo S.E."/>
            <person name="Cuomo C."/>
            <person name="Ma L.J."/>
            <person name="Wortman J.R."/>
            <person name="Batzoglou S."/>
            <person name="Lee S.I."/>
            <person name="Basturkmen M."/>
            <person name="Spevak C.C."/>
            <person name="Clutterbuck J."/>
            <person name="Kapitonov V."/>
            <person name="Jurka J."/>
            <person name="Scazzocchio C."/>
            <person name="Farman M."/>
            <person name="Butler J."/>
            <person name="Purcell S."/>
            <person name="Harris S."/>
            <person name="Braus G.H."/>
            <person name="Draht O."/>
            <person name="Busch S."/>
            <person name="D'Enfert C."/>
            <person name="Bouchier C."/>
            <person name="Goldman G.H."/>
            <person name="Bell-Pedersen D."/>
            <person name="Griffiths-Jones S."/>
            <person name="Doonan J.H."/>
            <person name="Yu J."/>
            <person name="Vienken K."/>
            <person name="Pain A."/>
            <person name="Freitag M."/>
            <person name="Selker E.U."/>
            <person name="Archer D.B."/>
            <person name="Penalva M.A."/>
            <person name="Oakley B.R."/>
            <person name="Momany M."/>
            <person name="Tanaka T."/>
            <person name="Kumagai T."/>
            <person name="Asai K."/>
            <person name="Machida M."/>
            <person name="Nierman W.C."/>
            <person name="Denning D.W."/>
            <person name="Caddick M."/>
            <person name="Hynes M."/>
            <person name="Paoletti M."/>
            <person name="Fischer R."/>
            <person name="Miller B."/>
            <person name="Dyer P."/>
            <person name="Sachs M.S."/>
            <person name="Osmani S.A."/>
            <person name="Birren B.W."/>
        </authorList>
    </citation>
    <scope>NUCLEOTIDE SEQUENCE [LARGE SCALE GENOMIC DNA]</scope>
    <source>
        <strain evidence="11">FGSC A4 / ATCC 38163 / CBS 112.46 / NRRL 194 / M139</strain>
    </source>
</reference>
<feature type="transmembrane region" description="Helical" evidence="9">
    <location>
        <begin position="224"/>
        <end position="243"/>
    </location>
</feature>
<dbReference type="InterPro" id="IPR026030">
    <property type="entry name" value="Pur-cyt_permease_Fcy2/21/22"/>
</dbReference>
<keyword evidence="5 9" id="KW-0812">Transmembrane</keyword>
<evidence type="ECO:0000256" key="9">
    <source>
        <dbReference type="SAM" id="Phobius"/>
    </source>
</evidence>